<keyword evidence="3" id="KW-1185">Reference proteome</keyword>
<dbReference type="Proteomes" id="UP000010552">
    <property type="component" value="Unassembled WGS sequence"/>
</dbReference>
<evidence type="ECO:0000256" key="1">
    <source>
        <dbReference type="SAM" id="MobiDB-lite"/>
    </source>
</evidence>
<gene>
    <name evidence="2" type="ORF">PAL_GLEAN10003758</name>
</gene>
<dbReference type="EMBL" id="KB030271">
    <property type="protein sequence ID" value="ELK19075.1"/>
    <property type="molecule type" value="Genomic_DNA"/>
</dbReference>
<protein>
    <submittedName>
        <fullName evidence="2">Uncharacterized protein</fullName>
    </submittedName>
</protein>
<evidence type="ECO:0000313" key="3">
    <source>
        <dbReference type="Proteomes" id="UP000010552"/>
    </source>
</evidence>
<evidence type="ECO:0000313" key="2">
    <source>
        <dbReference type="EMBL" id="ELK19075.1"/>
    </source>
</evidence>
<reference evidence="3" key="1">
    <citation type="journal article" date="2013" name="Science">
        <title>Comparative analysis of bat genomes provides insight into the evolution of flight and immunity.</title>
        <authorList>
            <person name="Zhang G."/>
            <person name="Cowled C."/>
            <person name="Shi Z."/>
            <person name="Huang Z."/>
            <person name="Bishop-Lilly K.A."/>
            <person name="Fang X."/>
            <person name="Wynne J.W."/>
            <person name="Xiong Z."/>
            <person name="Baker M.L."/>
            <person name="Zhao W."/>
            <person name="Tachedjian M."/>
            <person name="Zhu Y."/>
            <person name="Zhou P."/>
            <person name="Jiang X."/>
            <person name="Ng J."/>
            <person name="Yang L."/>
            <person name="Wu L."/>
            <person name="Xiao J."/>
            <person name="Feng Y."/>
            <person name="Chen Y."/>
            <person name="Sun X."/>
            <person name="Zhang Y."/>
            <person name="Marsh G.A."/>
            <person name="Crameri G."/>
            <person name="Broder C.C."/>
            <person name="Frey K.G."/>
            <person name="Wang L.F."/>
            <person name="Wang J."/>
        </authorList>
    </citation>
    <scope>NUCLEOTIDE SEQUENCE [LARGE SCALE GENOMIC DNA]</scope>
</reference>
<organism evidence="2 3">
    <name type="scientific">Pteropus alecto</name>
    <name type="common">Black flying fox</name>
    <dbReference type="NCBI Taxonomy" id="9402"/>
    <lineage>
        <taxon>Eukaryota</taxon>
        <taxon>Metazoa</taxon>
        <taxon>Chordata</taxon>
        <taxon>Craniata</taxon>
        <taxon>Vertebrata</taxon>
        <taxon>Euteleostomi</taxon>
        <taxon>Mammalia</taxon>
        <taxon>Eutheria</taxon>
        <taxon>Laurasiatheria</taxon>
        <taxon>Chiroptera</taxon>
        <taxon>Yinpterochiroptera</taxon>
        <taxon>Pteropodoidea</taxon>
        <taxon>Pteropodidae</taxon>
        <taxon>Pteropodinae</taxon>
        <taxon>Pteropus</taxon>
    </lineage>
</organism>
<sequence>MRLDRPKELWVTWRRVHMVCLNPCRRVSSENETLSPACCHHQNRYSSPHLQSLSNGPCPCGLQAGRKYRHVMSDHGNERIGRGAAFMADEPHALCPAENACPKRRGVLRPANGTKALGLASGPAWNGPRSQPAGSQCPPCHVLAVTRNRLVPSLNTGPQPKNGHATTSLSGERWHWPPGPEDTSQAPAKGSRRGSWWRRAAEDHLSQRTRAETRSLCDQRSRGDGASGQRSWKTTSTSSAEEESWLSPQTPVHLENSYIRVKTQ</sequence>
<proteinExistence type="predicted"/>
<dbReference type="AlphaFoldDB" id="L5L6L6"/>
<feature type="region of interest" description="Disordered" evidence="1">
    <location>
        <begin position="152"/>
        <end position="264"/>
    </location>
</feature>
<dbReference type="InParanoid" id="L5L6L6"/>
<feature type="compositionally biased region" description="Basic and acidic residues" evidence="1">
    <location>
        <begin position="199"/>
        <end position="223"/>
    </location>
</feature>
<accession>L5L6L6</accession>
<feature type="compositionally biased region" description="Polar residues" evidence="1">
    <location>
        <begin position="153"/>
        <end position="170"/>
    </location>
</feature>
<name>L5L6L6_PTEAL</name>